<evidence type="ECO:0000313" key="4">
    <source>
        <dbReference type="EMBL" id="SOC15213.1"/>
    </source>
</evidence>
<comment type="cofactor">
    <cofactor evidence="3">
        <name>Zn(2+)</name>
        <dbReference type="ChEBI" id="CHEBI:29105"/>
    </cofactor>
    <text evidence="3">Binds 1 zinc ion.</text>
</comment>
<proteinExistence type="inferred from homology"/>
<dbReference type="GO" id="GO:0006355">
    <property type="term" value="P:regulation of DNA-templated transcription"/>
    <property type="evidence" value="ECO:0007669"/>
    <property type="project" value="InterPro"/>
</dbReference>
<evidence type="ECO:0000256" key="3">
    <source>
        <dbReference type="HAMAP-Rule" id="MF_00649"/>
    </source>
</evidence>
<dbReference type="InterPro" id="IPR013088">
    <property type="entry name" value="Znf_NHR/GATA"/>
</dbReference>
<feature type="binding site" evidence="3">
    <location>
        <position position="20"/>
    </location>
    <ligand>
        <name>Zn(2+)</name>
        <dbReference type="ChEBI" id="CHEBI:29105"/>
    </ligand>
</feature>
<dbReference type="PANTHER" id="PTHR36150:SF1">
    <property type="entry name" value="DNA GYRASE INHIBITOR YACG"/>
    <property type="match status" value="1"/>
</dbReference>
<protein>
    <recommendedName>
        <fullName evidence="3">DNA gyrase inhibitor YacG</fullName>
    </recommendedName>
</protein>
<dbReference type="OrthoDB" id="9809663at2"/>
<dbReference type="RefSeq" id="WP_067221397.1">
    <property type="nucleotide sequence ID" value="NZ_MBQE01000003.1"/>
</dbReference>
<feature type="binding site" evidence="3">
    <location>
        <position position="17"/>
    </location>
    <ligand>
        <name>Zn(2+)</name>
        <dbReference type="ChEBI" id="CHEBI:29105"/>
    </ligand>
</feature>
<dbReference type="Pfam" id="PF03884">
    <property type="entry name" value="YacG"/>
    <property type="match status" value="1"/>
</dbReference>
<dbReference type="NCBIfam" id="NF002362">
    <property type="entry name" value="PRK01343.1"/>
    <property type="match status" value="1"/>
</dbReference>
<feature type="binding site" evidence="3">
    <location>
        <position position="32"/>
    </location>
    <ligand>
        <name>Zn(2+)</name>
        <dbReference type="ChEBI" id="CHEBI:29105"/>
    </ligand>
</feature>
<dbReference type="HAMAP" id="MF_00649">
    <property type="entry name" value="DNA_gyrase_inhibitor_YacG"/>
    <property type="match status" value="1"/>
</dbReference>
<sequence>MTSAQDEGKQQRRARPCPGCGKLSVERYRPFCSARCADVDLNRWLSGSYSVPVVELEPEDLAALEAAQENLENRD</sequence>
<dbReference type="PANTHER" id="PTHR36150">
    <property type="entry name" value="DNA GYRASE INHIBITOR YACG"/>
    <property type="match status" value="1"/>
</dbReference>
<evidence type="ECO:0000313" key="5">
    <source>
        <dbReference type="Proteomes" id="UP000219331"/>
    </source>
</evidence>
<dbReference type="AlphaFoldDB" id="A0A285T2Q6"/>
<reference evidence="4 5" key="1">
    <citation type="submission" date="2017-08" db="EMBL/GenBank/DDBJ databases">
        <authorList>
            <person name="de Groot N.N."/>
        </authorList>
    </citation>
    <scope>NUCLEOTIDE SEQUENCE [LARGE SCALE GENOMIC DNA]</scope>
    <source>
        <strain evidence="4 5">USBA 352</strain>
    </source>
</reference>
<feature type="binding site" evidence="3">
    <location>
        <position position="36"/>
    </location>
    <ligand>
        <name>Zn(2+)</name>
        <dbReference type="ChEBI" id="CHEBI:29105"/>
    </ligand>
</feature>
<dbReference type="EMBL" id="OBML01000008">
    <property type="protein sequence ID" value="SOC15213.1"/>
    <property type="molecule type" value="Genomic_DNA"/>
</dbReference>
<dbReference type="InterPro" id="IPR005584">
    <property type="entry name" value="DNA_gyrase_inhibitor_YacG"/>
</dbReference>
<dbReference type="Gene3D" id="3.30.50.10">
    <property type="entry name" value="Erythroid Transcription Factor GATA-1, subunit A"/>
    <property type="match status" value="1"/>
</dbReference>
<name>A0A285T2Q6_9HYPH</name>
<accession>A0A285T2Q6</accession>
<evidence type="ECO:0000256" key="1">
    <source>
        <dbReference type="ARBA" id="ARBA00022723"/>
    </source>
</evidence>
<dbReference type="GO" id="GO:0008657">
    <property type="term" value="F:DNA topoisomerase type II (double strand cut, ATP-hydrolyzing) inhibitor activity"/>
    <property type="evidence" value="ECO:0007669"/>
    <property type="project" value="UniProtKB-UniRule"/>
</dbReference>
<dbReference type="GO" id="GO:0008270">
    <property type="term" value="F:zinc ion binding"/>
    <property type="evidence" value="ECO:0007669"/>
    <property type="project" value="UniProtKB-UniRule"/>
</dbReference>
<keyword evidence="5" id="KW-1185">Reference proteome</keyword>
<dbReference type="SUPFAM" id="SSF57716">
    <property type="entry name" value="Glucocorticoid receptor-like (DNA-binding domain)"/>
    <property type="match status" value="1"/>
</dbReference>
<comment type="function">
    <text evidence="3">Inhibits all the catalytic activities of DNA gyrase by preventing its interaction with DNA. Acts by binding directly to the C-terminal domain of GyrB, which probably disrupts DNA binding by the gyrase.</text>
</comment>
<organism evidence="4 5">
    <name type="scientific">Stappia indica</name>
    <dbReference type="NCBI Taxonomy" id="538381"/>
    <lineage>
        <taxon>Bacteria</taxon>
        <taxon>Pseudomonadati</taxon>
        <taxon>Pseudomonadota</taxon>
        <taxon>Alphaproteobacteria</taxon>
        <taxon>Hyphomicrobiales</taxon>
        <taxon>Stappiaceae</taxon>
        <taxon>Stappia</taxon>
    </lineage>
</organism>
<dbReference type="STRING" id="538381.GCA_001696535_02923"/>
<comment type="subunit">
    <text evidence="3">Interacts with GyrB.</text>
</comment>
<evidence type="ECO:0000256" key="2">
    <source>
        <dbReference type="ARBA" id="ARBA00022833"/>
    </source>
</evidence>
<dbReference type="Proteomes" id="UP000219331">
    <property type="component" value="Unassembled WGS sequence"/>
</dbReference>
<gene>
    <name evidence="3" type="primary">yacG</name>
    <name evidence="4" type="ORF">SAMN05421512_10879</name>
</gene>
<comment type="similarity">
    <text evidence="3">Belongs to the DNA gyrase inhibitor YacG family.</text>
</comment>
<keyword evidence="1 3" id="KW-0479">Metal-binding</keyword>
<keyword evidence="2 3" id="KW-0862">Zinc</keyword>